<dbReference type="Pfam" id="PF12796">
    <property type="entry name" value="Ank_2"/>
    <property type="match status" value="1"/>
</dbReference>
<dbReference type="STRING" id="1581680.BN1209_0601"/>
<dbReference type="SUPFAM" id="SSF48403">
    <property type="entry name" value="Ankyrin repeat"/>
    <property type="match status" value="1"/>
</dbReference>
<reference evidence="6" key="1">
    <citation type="submission" date="2014-12" db="EMBL/GenBank/DDBJ databases">
        <authorList>
            <person name="Salcher M.M."/>
        </authorList>
    </citation>
    <scope>NUCLEOTIDE SEQUENCE [LARGE SCALE GENOMIC DNA]</scope>
    <source>
        <strain evidence="6">MMS-10A-171</strain>
    </source>
</reference>
<dbReference type="HOGENOM" id="CLU_1641754_0_0_4"/>
<dbReference type="EMBL" id="LN794158">
    <property type="protein sequence ID" value="CEN55645.1"/>
    <property type="molecule type" value="Genomic_DNA"/>
</dbReference>
<evidence type="ECO:0000256" key="4">
    <source>
        <dbReference type="SAM" id="SignalP"/>
    </source>
</evidence>
<dbReference type="Proteomes" id="UP000056322">
    <property type="component" value="Chromosome 1"/>
</dbReference>
<dbReference type="KEGG" id="mbac:BN1209_0601"/>
<keyword evidence="2 3" id="KW-0040">ANK repeat</keyword>
<dbReference type="PROSITE" id="PS50088">
    <property type="entry name" value="ANK_REPEAT"/>
    <property type="match status" value="2"/>
</dbReference>
<protein>
    <submittedName>
        <fullName evidence="5">Ankyrin</fullName>
    </submittedName>
</protein>
<proteinExistence type="predicted"/>
<gene>
    <name evidence="5" type="ORF">BN1209_0601</name>
</gene>
<keyword evidence="6" id="KW-1185">Reference proteome</keyword>
<evidence type="ECO:0000256" key="1">
    <source>
        <dbReference type="ARBA" id="ARBA00022737"/>
    </source>
</evidence>
<feature type="chain" id="PRO_5002130410" evidence="4">
    <location>
        <begin position="22"/>
        <end position="160"/>
    </location>
</feature>
<dbReference type="Gene3D" id="1.25.40.20">
    <property type="entry name" value="Ankyrin repeat-containing domain"/>
    <property type="match status" value="1"/>
</dbReference>
<organism evidence="5 6">
    <name type="scientific">Candidatus Methylopumilus turicensis</name>
    <dbReference type="NCBI Taxonomy" id="1581680"/>
    <lineage>
        <taxon>Bacteria</taxon>
        <taxon>Pseudomonadati</taxon>
        <taxon>Pseudomonadota</taxon>
        <taxon>Betaproteobacteria</taxon>
        <taxon>Nitrosomonadales</taxon>
        <taxon>Methylophilaceae</taxon>
        <taxon>Candidatus Methylopumilus</taxon>
    </lineage>
</organism>
<feature type="repeat" description="ANK" evidence="3">
    <location>
        <begin position="57"/>
        <end position="89"/>
    </location>
</feature>
<dbReference type="OrthoDB" id="198309at2"/>
<keyword evidence="1" id="KW-0677">Repeat</keyword>
<feature type="signal peptide" evidence="4">
    <location>
        <begin position="1"/>
        <end position="21"/>
    </location>
</feature>
<dbReference type="AlphaFoldDB" id="A0A0B7ITQ5"/>
<dbReference type="RefSeq" id="WP_045750886.1">
    <property type="nucleotide sequence ID" value="NZ_LN794158.1"/>
</dbReference>
<dbReference type="SMART" id="SM00248">
    <property type="entry name" value="ANK"/>
    <property type="match status" value="2"/>
</dbReference>
<evidence type="ECO:0000313" key="5">
    <source>
        <dbReference type="EMBL" id="CEN55645.1"/>
    </source>
</evidence>
<feature type="repeat" description="ANK" evidence="3">
    <location>
        <begin position="91"/>
        <end position="123"/>
    </location>
</feature>
<name>A0A0B7ITQ5_9PROT</name>
<accession>A0A0B7ITQ5</accession>
<evidence type="ECO:0000313" key="6">
    <source>
        <dbReference type="Proteomes" id="UP000056322"/>
    </source>
</evidence>
<sequence>MKMIKALMMVIALSIPFAAFAMEGEQQVDYTEALRDGNVKKVKKYIDSGVDVNEKFFAWSALQISANKNQLGVVKYLVEHGADVNYTHPLTKMSAIQMAAYDGYTEIVKYLASKGADLNLKLKGDVSIVRVVRDTGNTKMVDLLLSLGAKDDGCKEEKCF</sequence>
<dbReference type="PANTHER" id="PTHR24171">
    <property type="entry name" value="ANKYRIN REPEAT DOMAIN-CONTAINING PROTEIN 39-RELATED"/>
    <property type="match status" value="1"/>
</dbReference>
<evidence type="ECO:0000256" key="3">
    <source>
        <dbReference type="PROSITE-ProRule" id="PRU00023"/>
    </source>
</evidence>
<evidence type="ECO:0000256" key="2">
    <source>
        <dbReference type="ARBA" id="ARBA00023043"/>
    </source>
</evidence>
<keyword evidence="4" id="KW-0732">Signal</keyword>
<dbReference type="InterPro" id="IPR036770">
    <property type="entry name" value="Ankyrin_rpt-contain_sf"/>
</dbReference>
<dbReference type="InterPro" id="IPR002110">
    <property type="entry name" value="Ankyrin_rpt"/>
</dbReference>
<dbReference type="PROSITE" id="PS50297">
    <property type="entry name" value="ANK_REP_REGION"/>
    <property type="match status" value="2"/>
</dbReference>